<keyword evidence="2" id="KW-1185">Reference proteome</keyword>
<name>A0ACB9B825_ARCLA</name>
<reference evidence="1 2" key="2">
    <citation type="journal article" date="2022" name="Mol. Ecol. Resour.">
        <title>The genomes of chicory, endive, great burdock and yacon provide insights into Asteraceae paleo-polyploidization history and plant inulin production.</title>
        <authorList>
            <person name="Fan W."/>
            <person name="Wang S."/>
            <person name="Wang H."/>
            <person name="Wang A."/>
            <person name="Jiang F."/>
            <person name="Liu H."/>
            <person name="Zhao H."/>
            <person name="Xu D."/>
            <person name="Zhang Y."/>
        </authorList>
    </citation>
    <scope>NUCLEOTIDE SEQUENCE [LARGE SCALE GENOMIC DNA]</scope>
    <source>
        <strain evidence="2">cv. Niubang</strain>
    </source>
</reference>
<organism evidence="1 2">
    <name type="scientific">Arctium lappa</name>
    <name type="common">Greater burdock</name>
    <name type="synonym">Lappa major</name>
    <dbReference type="NCBI Taxonomy" id="4217"/>
    <lineage>
        <taxon>Eukaryota</taxon>
        <taxon>Viridiplantae</taxon>
        <taxon>Streptophyta</taxon>
        <taxon>Embryophyta</taxon>
        <taxon>Tracheophyta</taxon>
        <taxon>Spermatophyta</taxon>
        <taxon>Magnoliopsida</taxon>
        <taxon>eudicotyledons</taxon>
        <taxon>Gunneridae</taxon>
        <taxon>Pentapetalae</taxon>
        <taxon>asterids</taxon>
        <taxon>campanulids</taxon>
        <taxon>Asterales</taxon>
        <taxon>Asteraceae</taxon>
        <taxon>Carduoideae</taxon>
        <taxon>Cardueae</taxon>
        <taxon>Arctiinae</taxon>
        <taxon>Arctium</taxon>
    </lineage>
</organism>
<comment type="caution">
    <text evidence="1">The sequence shown here is derived from an EMBL/GenBank/DDBJ whole genome shotgun (WGS) entry which is preliminary data.</text>
</comment>
<sequence>MTDVQEDIVKIKEDLPRTHQQVQLLQGLYGNLNNDVQDLTKKVDSCTSMLQQVLIKLKEPAPTPPPSFTENDRTSLIIAVEFIHQATSDIPVIEGRLERLEAEFRSLANAKEVAAEVQEEEPPSHVEGENVADIVPPSSILAQVLEEEEEEDEEDDEDLDLHDQEKEQQADDDDDDDEEDQSLWFSAANVSSATASKEVVTAGGRVSLKKASLSLKSVQSQRKLSVSEISSETVSRKYLREFLIRDPSSEL</sequence>
<evidence type="ECO:0000313" key="1">
    <source>
        <dbReference type="EMBL" id="KAI3718386.1"/>
    </source>
</evidence>
<accession>A0ACB9B825</accession>
<gene>
    <name evidence="1" type="ORF">L6452_19255</name>
</gene>
<evidence type="ECO:0000313" key="2">
    <source>
        <dbReference type="Proteomes" id="UP001055879"/>
    </source>
</evidence>
<dbReference type="EMBL" id="CM042052">
    <property type="protein sequence ID" value="KAI3718386.1"/>
    <property type="molecule type" value="Genomic_DNA"/>
</dbReference>
<reference evidence="2" key="1">
    <citation type="journal article" date="2022" name="Mol. Ecol. Resour.">
        <title>The genomes of chicory, endive, great burdock and yacon provide insights into Asteraceae palaeo-polyploidization history and plant inulin production.</title>
        <authorList>
            <person name="Fan W."/>
            <person name="Wang S."/>
            <person name="Wang H."/>
            <person name="Wang A."/>
            <person name="Jiang F."/>
            <person name="Liu H."/>
            <person name="Zhao H."/>
            <person name="Xu D."/>
            <person name="Zhang Y."/>
        </authorList>
    </citation>
    <scope>NUCLEOTIDE SEQUENCE [LARGE SCALE GENOMIC DNA]</scope>
    <source>
        <strain evidence="2">cv. Niubang</strain>
    </source>
</reference>
<proteinExistence type="predicted"/>
<protein>
    <submittedName>
        <fullName evidence="1">Uncharacterized protein</fullName>
    </submittedName>
</protein>
<dbReference type="Proteomes" id="UP001055879">
    <property type="component" value="Linkage Group LG06"/>
</dbReference>